<dbReference type="Gene3D" id="3.50.50.60">
    <property type="entry name" value="FAD/NAD(P)-binding domain"/>
    <property type="match status" value="1"/>
</dbReference>
<evidence type="ECO:0000256" key="1">
    <source>
        <dbReference type="ARBA" id="ARBA00001974"/>
    </source>
</evidence>
<dbReference type="EMBL" id="JAUJLE010000129">
    <property type="protein sequence ID" value="KAK0978239.1"/>
    <property type="molecule type" value="Genomic_DNA"/>
</dbReference>
<evidence type="ECO:0000313" key="7">
    <source>
        <dbReference type="EMBL" id="KAK0978239.1"/>
    </source>
</evidence>
<dbReference type="GO" id="GO:0016491">
    <property type="term" value="F:oxidoreductase activity"/>
    <property type="evidence" value="ECO:0007669"/>
    <property type="project" value="UniProtKB-KW"/>
</dbReference>
<comment type="caution">
    <text evidence="7">The sequence shown here is derived from an EMBL/GenBank/DDBJ whole genome shotgun (WGS) entry which is preliminary data.</text>
</comment>
<evidence type="ECO:0000256" key="2">
    <source>
        <dbReference type="ARBA" id="ARBA00010139"/>
    </source>
</evidence>
<keyword evidence="5" id="KW-0521">NADP</keyword>
<keyword evidence="6" id="KW-0560">Oxidoreductase</keyword>
<dbReference type="PANTHER" id="PTHR43098">
    <property type="entry name" value="L-ORNITHINE N(5)-MONOOXYGENASE-RELATED"/>
    <property type="match status" value="1"/>
</dbReference>
<comment type="similarity">
    <text evidence="2">Belongs to the FAD-binding monooxygenase family.</text>
</comment>
<evidence type="ECO:0000256" key="5">
    <source>
        <dbReference type="ARBA" id="ARBA00022857"/>
    </source>
</evidence>
<dbReference type="AlphaFoldDB" id="A0AAN6QPZ6"/>
<sequence>MESIQEYVGELHKIDYPRSERVRKRCEEVVKDQANAKALQAWYPGWCKRPCFHDEYLPSFNESNVTLVDTKGKGVEKLTASGPESDGKIYDVDVIIWGTGFVSPSGESPAGRAGVQVYGRDGISLEARNDAGDLSTLHGAISPDFPNMFWLGPLQTGVSPNFVFTLDIMSSHVARLIREAEKEVGGKAIIEPTAQAVEDWGMQIAMGALALAGMAGCTPSYLNMEGMVDQIPPEMRMAAARKGIWGGGVEGFCDALERWWAKGGLEGLEVAAAA</sequence>
<evidence type="ECO:0000256" key="4">
    <source>
        <dbReference type="ARBA" id="ARBA00022827"/>
    </source>
</evidence>
<protein>
    <recommendedName>
        <fullName evidence="9">FAD/NAD(P)-binding domain-containing protein</fullName>
    </recommendedName>
</protein>
<evidence type="ECO:0000256" key="6">
    <source>
        <dbReference type="ARBA" id="ARBA00023002"/>
    </source>
</evidence>
<evidence type="ECO:0000313" key="8">
    <source>
        <dbReference type="Proteomes" id="UP001175353"/>
    </source>
</evidence>
<keyword evidence="8" id="KW-1185">Reference proteome</keyword>
<accession>A0AAN6QPZ6</accession>
<keyword evidence="4" id="KW-0274">FAD</keyword>
<dbReference type="PANTHER" id="PTHR43098:SF2">
    <property type="entry name" value="FAD-BINDING MONOOXYGENASE AUSB-RELATED"/>
    <property type="match status" value="1"/>
</dbReference>
<keyword evidence="3" id="KW-0285">Flavoprotein</keyword>
<gene>
    <name evidence="7" type="ORF">LTR91_013044</name>
</gene>
<dbReference type="Proteomes" id="UP001175353">
    <property type="component" value="Unassembled WGS sequence"/>
</dbReference>
<reference evidence="7" key="1">
    <citation type="submission" date="2023-06" db="EMBL/GenBank/DDBJ databases">
        <title>Black Yeasts Isolated from many extreme environments.</title>
        <authorList>
            <person name="Coleine C."/>
            <person name="Stajich J.E."/>
            <person name="Selbmann L."/>
        </authorList>
    </citation>
    <scope>NUCLEOTIDE SEQUENCE</scope>
    <source>
        <strain evidence="7">CCFEE 5200</strain>
    </source>
</reference>
<dbReference type="InterPro" id="IPR050775">
    <property type="entry name" value="FAD-binding_Monooxygenases"/>
</dbReference>
<name>A0AAN6QPZ6_9PEZI</name>
<proteinExistence type="inferred from homology"/>
<evidence type="ECO:0000256" key="3">
    <source>
        <dbReference type="ARBA" id="ARBA00022630"/>
    </source>
</evidence>
<evidence type="ECO:0008006" key="9">
    <source>
        <dbReference type="Google" id="ProtNLM"/>
    </source>
</evidence>
<dbReference type="InterPro" id="IPR036188">
    <property type="entry name" value="FAD/NAD-bd_sf"/>
</dbReference>
<dbReference type="SUPFAM" id="SSF51905">
    <property type="entry name" value="FAD/NAD(P)-binding domain"/>
    <property type="match status" value="2"/>
</dbReference>
<comment type="cofactor">
    <cofactor evidence="1">
        <name>FAD</name>
        <dbReference type="ChEBI" id="CHEBI:57692"/>
    </cofactor>
</comment>
<organism evidence="7 8">
    <name type="scientific">Friedmanniomyces endolithicus</name>
    <dbReference type="NCBI Taxonomy" id="329885"/>
    <lineage>
        <taxon>Eukaryota</taxon>
        <taxon>Fungi</taxon>
        <taxon>Dikarya</taxon>
        <taxon>Ascomycota</taxon>
        <taxon>Pezizomycotina</taxon>
        <taxon>Dothideomycetes</taxon>
        <taxon>Dothideomycetidae</taxon>
        <taxon>Mycosphaerellales</taxon>
        <taxon>Teratosphaeriaceae</taxon>
        <taxon>Friedmanniomyces</taxon>
    </lineage>
</organism>